<sequence>MECKDDNELFRQDPMGKYQVLFLNTAGLSLDDIKKIFSNFGEVDYVHICGNKTGYRFVKYRSIDEVERAIKGLKYNPLIKLIPPTRRRKKSKTRNENFNKSDEGHSYKGSNESEKSEYTVDVPQTQPRKSRTGNQSISSNKNSFTSCTRSQTSEQEISDMIVSNGKGTLANDMNKKVMIDAEEVIIGNIPIKYSAPYILHLFNYFEPIAISDIKVIPESSIRYCHVYFKRIQDCLEVERLFDQVALSGQKLIVQRPSTLMANAVLD</sequence>
<dbReference type="CDD" id="cd00590">
    <property type="entry name" value="RRM_SF"/>
    <property type="match status" value="2"/>
</dbReference>
<evidence type="ECO:0000256" key="1">
    <source>
        <dbReference type="ARBA" id="ARBA00022884"/>
    </source>
</evidence>
<evidence type="ECO:0000256" key="3">
    <source>
        <dbReference type="SAM" id="MobiDB-lite"/>
    </source>
</evidence>
<name>A0A232F9X8_9HYME</name>
<dbReference type="SUPFAM" id="SSF54928">
    <property type="entry name" value="RNA-binding domain, RBD"/>
    <property type="match status" value="2"/>
</dbReference>
<feature type="compositionally biased region" description="Polar residues" evidence="3">
    <location>
        <begin position="122"/>
        <end position="155"/>
    </location>
</feature>
<dbReference type="OrthoDB" id="7682993at2759"/>
<comment type="caution">
    <text evidence="5">The sequence shown here is derived from an EMBL/GenBank/DDBJ whole genome shotgun (WGS) entry which is preliminary data.</text>
</comment>
<dbReference type="EMBL" id="NNAY01000663">
    <property type="protein sequence ID" value="OXU27117.1"/>
    <property type="molecule type" value="Genomic_DNA"/>
</dbReference>
<evidence type="ECO:0000256" key="2">
    <source>
        <dbReference type="PROSITE-ProRule" id="PRU00176"/>
    </source>
</evidence>
<dbReference type="Pfam" id="PF00076">
    <property type="entry name" value="RRM_1"/>
    <property type="match status" value="1"/>
</dbReference>
<evidence type="ECO:0000313" key="5">
    <source>
        <dbReference type="EMBL" id="OXU27117.1"/>
    </source>
</evidence>
<feature type="compositionally biased region" description="Basic and acidic residues" evidence="3">
    <location>
        <begin position="93"/>
        <end position="118"/>
    </location>
</feature>
<reference evidence="5 6" key="1">
    <citation type="journal article" date="2017" name="Curr. Biol.">
        <title>The Evolution of Venom by Co-option of Single-Copy Genes.</title>
        <authorList>
            <person name="Martinson E.O."/>
            <person name="Mrinalini"/>
            <person name="Kelkar Y.D."/>
            <person name="Chang C.H."/>
            <person name="Werren J.H."/>
        </authorList>
    </citation>
    <scope>NUCLEOTIDE SEQUENCE [LARGE SCALE GENOMIC DNA]</scope>
    <source>
        <strain evidence="5 6">Alberta</strain>
        <tissue evidence="5">Whole body</tissue>
    </source>
</reference>
<proteinExistence type="predicted"/>
<dbReference type="AlphaFoldDB" id="A0A232F9X8"/>
<dbReference type="STRING" id="543379.A0A232F9X8"/>
<dbReference type="GO" id="GO:0003723">
    <property type="term" value="F:RNA binding"/>
    <property type="evidence" value="ECO:0007669"/>
    <property type="project" value="UniProtKB-UniRule"/>
</dbReference>
<dbReference type="InterPro" id="IPR035979">
    <property type="entry name" value="RBD_domain_sf"/>
</dbReference>
<feature type="domain" description="RRM" evidence="4">
    <location>
        <begin position="19"/>
        <end position="95"/>
    </location>
</feature>
<organism evidence="5 6">
    <name type="scientific">Trichomalopsis sarcophagae</name>
    <dbReference type="NCBI Taxonomy" id="543379"/>
    <lineage>
        <taxon>Eukaryota</taxon>
        <taxon>Metazoa</taxon>
        <taxon>Ecdysozoa</taxon>
        <taxon>Arthropoda</taxon>
        <taxon>Hexapoda</taxon>
        <taxon>Insecta</taxon>
        <taxon>Pterygota</taxon>
        <taxon>Neoptera</taxon>
        <taxon>Endopterygota</taxon>
        <taxon>Hymenoptera</taxon>
        <taxon>Apocrita</taxon>
        <taxon>Proctotrupomorpha</taxon>
        <taxon>Chalcidoidea</taxon>
        <taxon>Pteromalidae</taxon>
        <taxon>Pteromalinae</taxon>
        <taxon>Trichomalopsis</taxon>
    </lineage>
</organism>
<dbReference type="PROSITE" id="PS50102">
    <property type="entry name" value="RRM"/>
    <property type="match status" value="1"/>
</dbReference>
<dbReference type="SMART" id="SM00360">
    <property type="entry name" value="RRM"/>
    <property type="match status" value="2"/>
</dbReference>
<dbReference type="InterPro" id="IPR012677">
    <property type="entry name" value="Nucleotide-bd_a/b_plait_sf"/>
</dbReference>
<gene>
    <name evidence="5" type="ORF">TSAR_010473</name>
</gene>
<keyword evidence="1 2" id="KW-0694">RNA-binding</keyword>
<protein>
    <recommendedName>
        <fullName evidence="4">RRM domain-containing protein</fullName>
    </recommendedName>
</protein>
<keyword evidence="6" id="KW-1185">Reference proteome</keyword>
<feature type="region of interest" description="Disordered" evidence="3">
    <location>
        <begin position="84"/>
        <end position="156"/>
    </location>
</feature>
<accession>A0A232F9X8</accession>
<dbReference type="Gene3D" id="3.30.70.330">
    <property type="match status" value="1"/>
</dbReference>
<dbReference type="InterPro" id="IPR000504">
    <property type="entry name" value="RRM_dom"/>
</dbReference>
<evidence type="ECO:0000313" key="6">
    <source>
        <dbReference type="Proteomes" id="UP000215335"/>
    </source>
</evidence>
<dbReference type="Proteomes" id="UP000215335">
    <property type="component" value="Unassembled WGS sequence"/>
</dbReference>
<evidence type="ECO:0000259" key="4">
    <source>
        <dbReference type="PROSITE" id="PS50102"/>
    </source>
</evidence>